<gene>
    <name evidence="4" type="ORF">GCM10010151_12570</name>
</gene>
<proteinExistence type="predicted"/>
<comment type="caution">
    <text evidence="4">The sequence shown here is derived from an EMBL/GenBank/DDBJ whole genome shotgun (WGS) entry which is preliminary data.</text>
</comment>
<sequence length="213" mass="24110">MGRGMGERRRDGLADDGGQEARVELSMSAYVVLGLIARHGPMTPYELKARVEESVGFFWPIPHAQLYRDPPRLAELGLLREEAEEGGRRRRFFHLTPEGERALDAWLAAPEAPPADNRDPAQLRLAFADLGEPEDLVRLARSQAEQHREKVERYRRRRAALDPDGPGRARDHTLSLGILHEQAHAAFWETIAAAGDEDDDIPDLSPRDRWRDN</sequence>
<feature type="domain" description="Transcription regulator PadR N-terminal" evidence="2">
    <location>
        <begin position="32"/>
        <end position="104"/>
    </location>
</feature>
<dbReference type="InterPro" id="IPR018309">
    <property type="entry name" value="Tscrpt_reg_PadR_C"/>
</dbReference>
<dbReference type="InterPro" id="IPR036388">
    <property type="entry name" value="WH-like_DNA-bd_sf"/>
</dbReference>
<dbReference type="EMBL" id="BAAABM010000007">
    <property type="protein sequence ID" value="GAA0324203.1"/>
    <property type="molecule type" value="Genomic_DNA"/>
</dbReference>
<evidence type="ECO:0000259" key="3">
    <source>
        <dbReference type="Pfam" id="PF10400"/>
    </source>
</evidence>
<evidence type="ECO:0008006" key="6">
    <source>
        <dbReference type="Google" id="ProtNLM"/>
    </source>
</evidence>
<name>A0ABN0W3M3_9ACTN</name>
<reference evidence="4 5" key="1">
    <citation type="journal article" date="2019" name="Int. J. Syst. Evol. Microbiol.">
        <title>The Global Catalogue of Microorganisms (GCM) 10K type strain sequencing project: providing services to taxonomists for standard genome sequencing and annotation.</title>
        <authorList>
            <consortium name="The Broad Institute Genomics Platform"/>
            <consortium name="The Broad Institute Genome Sequencing Center for Infectious Disease"/>
            <person name="Wu L."/>
            <person name="Ma J."/>
        </authorList>
    </citation>
    <scope>NUCLEOTIDE SEQUENCE [LARGE SCALE GENOMIC DNA]</scope>
    <source>
        <strain evidence="4 5">JCM 3146</strain>
    </source>
</reference>
<dbReference type="Gene3D" id="6.10.140.190">
    <property type="match status" value="1"/>
</dbReference>
<dbReference type="InterPro" id="IPR005149">
    <property type="entry name" value="Tscrpt_reg_PadR_N"/>
</dbReference>
<dbReference type="PANTHER" id="PTHR43252">
    <property type="entry name" value="TRANSCRIPTIONAL REGULATOR YQJI"/>
    <property type="match status" value="1"/>
</dbReference>
<evidence type="ECO:0000313" key="5">
    <source>
        <dbReference type="Proteomes" id="UP001501822"/>
    </source>
</evidence>
<feature type="region of interest" description="Disordered" evidence="1">
    <location>
        <begin position="194"/>
        <end position="213"/>
    </location>
</feature>
<dbReference type="InterPro" id="IPR036390">
    <property type="entry name" value="WH_DNA-bd_sf"/>
</dbReference>
<evidence type="ECO:0000259" key="2">
    <source>
        <dbReference type="Pfam" id="PF03551"/>
    </source>
</evidence>
<keyword evidence="5" id="KW-1185">Reference proteome</keyword>
<dbReference type="Proteomes" id="UP001501822">
    <property type="component" value="Unassembled WGS sequence"/>
</dbReference>
<protein>
    <recommendedName>
        <fullName evidence="6">PadR family transcriptional regulator</fullName>
    </recommendedName>
</protein>
<evidence type="ECO:0000313" key="4">
    <source>
        <dbReference type="EMBL" id="GAA0324203.1"/>
    </source>
</evidence>
<organism evidence="4 5">
    <name type="scientific">Actinoallomurus spadix</name>
    <dbReference type="NCBI Taxonomy" id="79912"/>
    <lineage>
        <taxon>Bacteria</taxon>
        <taxon>Bacillati</taxon>
        <taxon>Actinomycetota</taxon>
        <taxon>Actinomycetes</taxon>
        <taxon>Streptosporangiales</taxon>
        <taxon>Thermomonosporaceae</taxon>
        <taxon>Actinoallomurus</taxon>
    </lineage>
</organism>
<dbReference type="Gene3D" id="1.10.10.10">
    <property type="entry name" value="Winged helix-like DNA-binding domain superfamily/Winged helix DNA-binding domain"/>
    <property type="match status" value="1"/>
</dbReference>
<dbReference type="Pfam" id="PF10400">
    <property type="entry name" value="Vir_act_alpha_C"/>
    <property type="match status" value="1"/>
</dbReference>
<dbReference type="SUPFAM" id="SSF46785">
    <property type="entry name" value="Winged helix' DNA-binding domain"/>
    <property type="match status" value="1"/>
</dbReference>
<feature type="domain" description="Transcription regulator PadR C-terminal" evidence="3">
    <location>
        <begin position="118"/>
        <end position="191"/>
    </location>
</feature>
<dbReference type="Pfam" id="PF03551">
    <property type="entry name" value="PadR"/>
    <property type="match status" value="1"/>
</dbReference>
<dbReference type="PANTHER" id="PTHR43252:SF4">
    <property type="entry name" value="TRANSCRIPTIONAL REGULATORY PROTEIN"/>
    <property type="match status" value="1"/>
</dbReference>
<evidence type="ECO:0000256" key="1">
    <source>
        <dbReference type="SAM" id="MobiDB-lite"/>
    </source>
</evidence>
<accession>A0ABN0W3M3</accession>